<accession>A0ABD2QHJ2</accession>
<dbReference type="AlphaFoldDB" id="A0ABD2QHJ2"/>
<evidence type="ECO:0000313" key="2">
    <source>
        <dbReference type="EMBL" id="KAL3319006.1"/>
    </source>
</evidence>
<evidence type="ECO:0000256" key="1">
    <source>
        <dbReference type="SAM" id="MobiDB-lite"/>
    </source>
</evidence>
<feature type="region of interest" description="Disordered" evidence="1">
    <location>
        <begin position="193"/>
        <end position="214"/>
    </location>
</feature>
<keyword evidence="3" id="KW-1185">Reference proteome</keyword>
<feature type="compositionally biased region" description="Polar residues" evidence="1">
    <location>
        <begin position="108"/>
        <end position="119"/>
    </location>
</feature>
<protein>
    <submittedName>
        <fullName evidence="2">Uncharacterized protein</fullName>
    </submittedName>
</protein>
<sequence length="263" mass="29220">MANYKQPLISNLGAMSGNLLQSLDHFAPVVNTDSAPCYTSLAQEPALYDTRAVPFPDNAAFNLPFYSQAPPFYPTPDLKRPRVDFYSDAPQSLSTSEDKNNNAPEFWSTRNPASTSQTETSEECRPFSRCDLEELLDLEGVPGAVMSSSLLALAKSYDSPLSDTYTSSDEESAEDEKKDRLLERVLLACEDEDSLDELEENAEEDKPDSSSKKRSLANLMSRLAHTKDIDLAPLLKVSLNHDVKMLDCVREMFQVSKLLGGYE</sequence>
<feature type="region of interest" description="Disordered" evidence="1">
    <location>
        <begin position="159"/>
        <end position="178"/>
    </location>
</feature>
<feature type="region of interest" description="Disordered" evidence="1">
    <location>
        <begin position="88"/>
        <end position="126"/>
    </location>
</feature>
<proteinExistence type="predicted"/>
<reference evidence="2 3" key="1">
    <citation type="submission" date="2024-11" db="EMBL/GenBank/DDBJ databases">
        <title>Adaptive evolution of stress response genes in parasites aligns with host niche diversity.</title>
        <authorList>
            <person name="Hahn C."/>
            <person name="Resl P."/>
        </authorList>
    </citation>
    <scope>NUCLEOTIDE SEQUENCE [LARGE SCALE GENOMIC DNA]</scope>
    <source>
        <strain evidence="2">EGGRZ-B1_66</strain>
        <tissue evidence="2">Body</tissue>
    </source>
</reference>
<evidence type="ECO:0000313" key="3">
    <source>
        <dbReference type="Proteomes" id="UP001626550"/>
    </source>
</evidence>
<feature type="compositionally biased region" description="Acidic residues" evidence="1">
    <location>
        <begin position="193"/>
        <end position="206"/>
    </location>
</feature>
<dbReference type="EMBL" id="JBJKFK010000180">
    <property type="protein sequence ID" value="KAL3319006.1"/>
    <property type="molecule type" value="Genomic_DNA"/>
</dbReference>
<organism evidence="2 3">
    <name type="scientific">Cichlidogyrus casuarinus</name>
    <dbReference type="NCBI Taxonomy" id="1844966"/>
    <lineage>
        <taxon>Eukaryota</taxon>
        <taxon>Metazoa</taxon>
        <taxon>Spiralia</taxon>
        <taxon>Lophotrochozoa</taxon>
        <taxon>Platyhelminthes</taxon>
        <taxon>Monogenea</taxon>
        <taxon>Monopisthocotylea</taxon>
        <taxon>Dactylogyridea</taxon>
        <taxon>Ancyrocephalidae</taxon>
        <taxon>Cichlidogyrus</taxon>
    </lineage>
</organism>
<comment type="caution">
    <text evidence="2">The sequence shown here is derived from an EMBL/GenBank/DDBJ whole genome shotgun (WGS) entry which is preliminary data.</text>
</comment>
<gene>
    <name evidence="2" type="ORF">Ciccas_002329</name>
</gene>
<dbReference type="Proteomes" id="UP001626550">
    <property type="component" value="Unassembled WGS sequence"/>
</dbReference>
<name>A0ABD2QHJ2_9PLAT</name>